<protein>
    <recommendedName>
        <fullName evidence="1">Glycosyltransferase 2-like domain-containing protein</fullName>
    </recommendedName>
</protein>
<dbReference type="SUPFAM" id="SSF53448">
    <property type="entry name" value="Nucleotide-diphospho-sugar transferases"/>
    <property type="match status" value="1"/>
</dbReference>
<organism evidence="2 3">
    <name type="scientific">Streptococcus gallolyticus</name>
    <dbReference type="NCBI Taxonomy" id="315405"/>
    <lineage>
        <taxon>Bacteria</taxon>
        <taxon>Bacillati</taxon>
        <taxon>Bacillota</taxon>
        <taxon>Bacilli</taxon>
        <taxon>Lactobacillales</taxon>
        <taxon>Streptococcaceae</taxon>
        <taxon>Streptococcus</taxon>
    </lineage>
</organism>
<evidence type="ECO:0000259" key="1">
    <source>
        <dbReference type="Pfam" id="PF00535"/>
    </source>
</evidence>
<dbReference type="InterPro" id="IPR001173">
    <property type="entry name" value="Glyco_trans_2-like"/>
</dbReference>
<dbReference type="InterPro" id="IPR029044">
    <property type="entry name" value="Nucleotide-diphossugar_trans"/>
</dbReference>
<dbReference type="PANTHER" id="PTHR22916:SF3">
    <property type="entry name" value="UDP-GLCNAC:BETAGAL BETA-1,3-N-ACETYLGLUCOSAMINYLTRANSFERASE-LIKE PROTEIN 1"/>
    <property type="match status" value="1"/>
</dbReference>
<dbReference type="EMBL" id="NETH01000007">
    <property type="protein sequence ID" value="RCW17588.1"/>
    <property type="molecule type" value="Genomic_DNA"/>
</dbReference>
<sequence length="331" mass="38527">MEKLLTISIAAYNVQNYIDEALDKLTNSKYIDQLEIFIVDDGGQDDTLKIAQKYADRFPNSIIPVHKENGGYGSTVNYSLSKATGHYFKLLDGDDWFHTDHLDAWLEDLANTKADVVVTNFVKFYDDSNVEILKEYPDVEYGKLQRIQEMPMPLLGMWSLSYRTDLLHQIKLTLPEQLLYTDQIFATYPFAVAKTIEFMNHSVYYYRLGRDGQSVSRESRIKNIQQNITVFEQLLCFYEAHKTSQNASYILRRVSISYVNIFKTFLLLPTTKANLSALKDYDNRIKKDSYDIYQGACELGKAGKMINLFRKSYYNLFWLIKLLPKGFPNWE</sequence>
<dbReference type="Pfam" id="PF00535">
    <property type="entry name" value="Glycos_transf_2"/>
    <property type="match status" value="1"/>
</dbReference>
<name>A0A368UF46_9STRE</name>
<dbReference type="GO" id="GO:0016758">
    <property type="term" value="F:hexosyltransferase activity"/>
    <property type="evidence" value="ECO:0007669"/>
    <property type="project" value="UniProtKB-ARBA"/>
</dbReference>
<comment type="caution">
    <text evidence="2">The sequence shown here is derived from an EMBL/GenBank/DDBJ whole genome shotgun (WGS) entry which is preliminary data.</text>
</comment>
<reference evidence="2 3" key="1">
    <citation type="journal article" date="2018" name="Sci. Rep.">
        <title>Network-guided genomic and metagenomic analysis of the faecal microbiota of the critically endangered kakapo.</title>
        <authorList>
            <person name="Waite D.W."/>
            <person name="Dsouza M."/>
            <person name="Sekiguchi Y."/>
            <person name="Hugenholtz P."/>
            <person name="Taylor M.W."/>
        </authorList>
    </citation>
    <scope>NUCLEOTIDE SEQUENCE [LARGE SCALE GENOMIC DNA]</scope>
    <source>
        <strain evidence="2 3">BI02</strain>
    </source>
</reference>
<dbReference type="PANTHER" id="PTHR22916">
    <property type="entry name" value="GLYCOSYLTRANSFERASE"/>
    <property type="match status" value="1"/>
</dbReference>
<proteinExistence type="predicted"/>
<dbReference type="Proteomes" id="UP000253215">
    <property type="component" value="Unassembled WGS sequence"/>
</dbReference>
<dbReference type="Gene3D" id="3.90.550.10">
    <property type="entry name" value="Spore Coat Polysaccharide Biosynthesis Protein SpsA, Chain A"/>
    <property type="match status" value="1"/>
</dbReference>
<gene>
    <name evidence="2" type="ORF">CAC02_02180</name>
</gene>
<dbReference type="AlphaFoldDB" id="A0A368UF46"/>
<accession>A0A368UF46</accession>
<dbReference type="CDD" id="cd00761">
    <property type="entry name" value="Glyco_tranf_GTA_type"/>
    <property type="match status" value="1"/>
</dbReference>
<evidence type="ECO:0000313" key="2">
    <source>
        <dbReference type="EMBL" id="RCW17588.1"/>
    </source>
</evidence>
<evidence type="ECO:0000313" key="3">
    <source>
        <dbReference type="Proteomes" id="UP000253215"/>
    </source>
</evidence>
<feature type="domain" description="Glycosyltransferase 2-like" evidence="1">
    <location>
        <begin position="7"/>
        <end position="135"/>
    </location>
</feature>